<evidence type="ECO:0000256" key="9">
    <source>
        <dbReference type="ARBA" id="ARBA00023125"/>
    </source>
</evidence>
<dbReference type="InterPro" id="IPR036397">
    <property type="entry name" value="RNaseH_sf"/>
</dbReference>
<dbReference type="GO" id="GO:0008821">
    <property type="term" value="F:crossover junction DNA endonuclease activity"/>
    <property type="evidence" value="ECO:0007669"/>
    <property type="project" value="UniProtKB-UniRule"/>
</dbReference>
<feature type="binding site" evidence="13">
    <location>
        <position position="7"/>
    </location>
    <ligand>
        <name>Mg(2+)</name>
        <dbReference type="ChEBI" id="CHEBI:18420"/>
        <label>1</label>
    </ligand>
</feature>
<feature type="region of interest" description="Disordered" evidence="15">
    <location>
        <begin position="162"/>
        <end position="181"/>
    </location>
</feature>
<feature type="active site" evidence="13">
    <location>
        <position position="66"/>
    </location>
</feature>
<name>A0A1G7QET9_9GAMM</name>
<comment type="subcellular location">
    <subcellularLocation>
        <location evidence="13">Cytoplasm</location>
    </subcellularLocation>
</comment>
<dbReference type="CDD" id="cd16962">
    <property type="entry name" value="RuvC"/>
    <property type="match status" value="1"/>
</dbReference>
<protein>
    <recommendedName>
        <fullName evidence="13 14">Crossover junction endodeoxyribonuclease RuvC</fullName>
        <ecNumber evidence="13 14">3.1.21.10</ecNumber>
    </recommendedName>
    <alternativeName>
        <fullName evidence="13">Holliday junction nuclease RuvC</fullName>
    </alternativeName>
    <alternativeName>
        <fullName evidence="13">Holliday junction resolvase RuvC</fullName>
    </alternativeName>
</protein>
<evidence type="ECO:0000256" key="6">
    <source>
        <dbReference type="ARBA" id="ARBA00022763"/>
    </source>
</evidence>
<evidence type="ECO:0000256" key="11">
    <source>
        <dbReference type="ARBA" id="ARBA00023204"/>
    </source>
</evidence>
<dbReference type="FunFam" id="3.30.420.10:FF:000002">
    <property type="entry name" value="Crossover junction endodeoxyribonuclease RuvC"/>
    <property type="match status" value="1"/>
</dbReference>
<accession>A0A1G7QET9</accession>
<evidence type="ECO:0000256" key="1">
    <source>
        <dbReference type="ARBA" id="ARBA00009518"/>
    </source>
</evidence>
<keyword evidence="10 13" id="KW-0233">DNA recombination</keyword>
<keyword evidence="5 13" id="KW-0255">Endonuclease</keyword>
<feature type="binding site" evidence="13">
    <location>
        <position position="138"/>
    </location>
    <ligand>
        <name>Mg(2+)</name>
        <dbReference type="ChEBI" id="CHEBI:18420"/>
        <label>1</label>
    </ligand>
</feature>
<reference evidence="16 17" key="1">
    <citation type="submission" date="2016-10" db="EMBL/GenBank/DDBJ databases">
        <authorList>
            <person name="de Groot N.N."/>
        </authorList>
    </citation>
    <scope>NUCLEOTIDE SEQUENCE [LARGE SCALE GENOMIC DNA]</scope>
    <source>
        <strain evidence="16 17">BH539</strain>
    </source>
</reference>
<dbReference type="PRINTS" id="PR00696">
    <property type="entry name" value="RSOLVASERUVC"/>
</dbReference>
<gene>
    <name evidence="13" type="primary">ruvC</name>
    <name evidence="16" type="ORF">SAMN05216571_103225</name>
</gene>
<keyword evidence="8 13" id="KW-0460">Magnesium</keyword>
<feature type="active site" evidence="13">
    <location>
        <position position="7"/>
    </location>
</feature>
<evidence type="ECO:0000256" key="4">
    <source>
        <dbReference type="ARBA" id="ARBA00022723"/>
    </source>
</evidence>
<proteinExistence type="inferred from homology"/>
<dbReference type="GO" id="GO:0006281">
    <property type="term" value="P:DNA repair"/>
    <property type="evidence" value="ECO:0007669"/>
    <property type="project" value="UniProtKB-UniRule"/>
</dbReference>
<feature type="binding site" evidence="13">
    <location>
        <position position="66"/>
    </location>
    <ligand>
        <name>Mg(2+)</name>
        <dbReference type="ChEBI" id="CHEBI:18420"/>
        <label>2</label>
    </ligand>
</feature>
<organism evidence="16 17">
    <name type="scientific">Onishia taeanensis</name>
    <dbReference type="NCBI Taxonomy" id="284577"/>
    <lineage>
        <taxon>Bacteria</taxon>
        <taxon>Pseudomonadati</taxon>
        <taxon>Pseudomonadota</taxon>
        <taxon>Gammaproteobacteria</taxon>
        <taxon>Oceanospirillales</taxon>
        <taxon>Halomonadaceae</taxon>
        <taxon>Onishia</taxon>
    </lineage>
</organism>
<dbReference type="EMBL" id="FNCI01000003">
    <property type="protein sequence ID" value="SDF97014.1"/>
    <property type="molecule type" value="Genomic_DNA"/>
</dbReference>
<comment type="catalytic activity">
    <reaction evidence="12 13">
        <text>Endonucleolytic cleavage at a junction such as a reciprocal single-stranded crossover between two homologous DNA duplexes (Holliday junction).</text>
        <dbReference type="EC" id="3.1.21.10"/>
    </reaction>
</comment>
<evidence type="ECO:0000256" key="5">
    <source>
        <dbReference type="ARBA" id="ARBA00022759"/>
    </source>
</evidence>
<evidence type="ECO:0000256" key="7">
    <source>
        <dbReference type="ARBA" id="ARBA00022801"/>
    </source>
</evidence>
<dbReference type="PROSITE" id="PS01321">
    <property type="entry name" value="RUVC"/>
    <property type="match status" value="1"/>
</dbReference>
<dbReference type="Proteomes" id="UP000198641">
    <property type="component" value="Unassembled WGS sequence"/>
</dbReference>
<dbReference type="Gene3D" id="3.30.420.10">
    <property type="entry name" value="Ribonuclease H-like superfamily/Ribonuclease H"/>
    <property type="match status" value="1"/>
</dbReference>
<sequence length="181" mass="18973">MLILGIDPGSRITGYGVLDVSKPKPVYVASGCIRLKDDDLAQRLAQCYAGISELIAVHRPAEFAIEQVFMSNNAASALKLGQARGAAIVCAANHGLPVSEYGPRQIKQAVTGTGAADKSQVQHMVTAVLGLSATPQADAADALAIALTHAHARLGLVQQGAFGGRNSRQSRGKSWRDYRPG</sequence>
<dbReference type="NCBIfam" id="TIGR00228">
    <property type="entry name" value="ruvC"/>
    <property type="match status" value="1"/>
</dbReference>
<dbReference type="GO" id="GO:0003677">
    <property type="term" value="F:DNA binding"/>
    <property type="evidence" value="ECO:0007669"/>
    <property type="project" value="UniProtKB-KW"/>
</dbReference>
<evidence type="ECO:0000256" key="15">
    <source>
        <dbReference type="SAM" id="MobiDB-lite"/>
    </source>
</evidence>
<keyword evidence="2 13" id="KW-0963">Cytoplasm</keyword>
<evidence type="ECO:0000313" key="17">
    <source>
        <dbReference type="Proteomes" id="UP000198641"/>
    </source>
</evidence>
<dbReference type="Pfam" id="PF02075">
    <property type="entry name" value="RuvC"/>
    <property type="match status" value="1"/>
</dbReference>
<dbReference type="InterPro" id="IPR002176">
    <property type="entry name" value="X-over_junc_endoDNase_RuvC"/>
</dbReference>
<evidence type="ECO:0000256" key="8">
    <source>
        <dbReference type="ARBA" id="ARBA00022842"/>
    </source>
</evidence>
<evidence type="ECO:0000256" key="14">
    <source>
        <dbReference type="NCBIfam" id="TIGR00228"/>
    </source>
</evidence>
<dbReference type="GO" id="GO:0006310">
    <property type="term" value="P:DNA recombination"/>
    <property type="evidence" value="ECO:0007669"/>
    <property type="project" value="UniProtKB-UniRule"/>
</dbReference>
<dbReference type="OrthoDB" id="9805499at2"/>
<comment type="similarity">
    <text evidence="1 13">Belongs to the RuvC family.</text>
</comment>
<dbReference type="SUPFAM" id="SSF53098">
    <property type="entry name" value="Ribonuclease H-like"/>
    <property type="match status" value="1"/>
</dbReference>
<comment type="cofactor">
    <cofactor evidence="13">
        <name>Mg(2+)</name>
        <dbReference type="ChEBI" id="CHEBI:18420"/>
    </cofactor>
    <text evidence="13">Binds 2 Mg(2+) ion per subunit.</text>
</comment>
<feature type="active site" evidence="13">
    <location>
        <position position="138"/>
    </location>
</feature>
<keyword evidence="17" id="KW-1185">Reference proteome</keyword>
<keyword evidence="4 13" id="KW-0479">Metal-binding</keyword>
<dbReference type="GO" id="GO:0005737">
    <property type="term" value="C:cytoplasm"/>
    <property type="evidence" value="ECO:0007669"/>
    <property type="project" value="UniProtKB-SubCell"/>
</dbReference>
<dbReference type="PANTHER" id="PTHR30194:SF3">
    <property type="entry name" value="CROSSOVER JUNCTION ENDODEOXYRIBONUCLEASE RUVC"/>
    <property type="match status" value="1"/>
</dbReference>
<dbReference type="GO" id="GO:0048476">
    <property type="term" value="C:Holliday junction resolvase complex"/>
    <property type="evidence" value="ECO:0007669"/>
    <property type="project" value="UniProtKB-UniRule"/>
</dbReference>
<keyword evidence="7 13" id="KW-0378">Hydrolase</keyword>
<evidence type="ECO:0000313" key="16">
    <source>
        <dbReference type="EMBL" id="SDF97014.1"/>
    </source>
</evidence>
<comment type="function">
    <text evidence="13">The RuvA-RuvB-RuvC complex processes Holliday junction (HJ) DNA during genetic recombination and DNA repair. Endonuclease that resolves HJ intermediates. Cleaves cruciform DNA by making single-stranded nicks across the HJ at symmetrical positions within the homologous arms, yielding a 5'-phosphate and a 3'-hydroxyl group; requires a central core of homology in the junction. The consensus cleavage sequence is 5'-(A/T)TT(C/G)-3'. Cleavage occurs on the 3'-side of the TT dinucleotide at the point of strand exchange. HJ branch migration catalyzed by RuvA-RuvB allows RuvC to scan DNA until it finds its consensus sequence, where it cleaves and resolves the cruciform DNA.</text>
</comment>
<keyword evidence="6 13" id="KW-0227">DNA damage</keyword>
<keyword evidence="3 13" id="KW-0540">Nuclease</keyword>
<evidence type="ECO:0000256" key="10">
    <source>
        <dbReference type="ARBA" id="ARBA00023172"/>
    </source>
</evidence>
<dbReference type="GO" id="GO:0000287">
    <property type="term" value="F:magnesium ion binding"/>
    <property type="evidence" value="ECO:0007669"/>
    <property type="project" value="UniProtKB-UniRule"/>
</dbReference>
<dbReference type="EC" id="3.1.21.10" evidence="13 14"/>
<evidence type="ECO:0000256" key="12">
    <source>
        <dbReference type="ARBA" id="ARBA00029354"/>
    </source>
</evidence>
<dbReference type="STRING" id="284577.SAMN05216571_103225"/>
<evidence type="ECO:0000256" key="3">
    <source>
        <dbReference type="ARBA" id="ARBA00022722"/>
    </source>
</evidence>
<keyword evidence="9 13" id="KW-0238">DNA-binding</keyword>
<dbReference type="HAMAP" id="MF_00034">
    <property type="entry name" value="RuvC"/>
    <property type="match status" value="1"/>
</dbReference>
<evidence type="ECO:0000256" key="13">
    <source>
        <dbReference type="HAMAP-Rule" id="MF_00034"/>
    </source>
</evidence>
<dbReference type="RefSeq" id="WP_092524028.1">
    <property type="nucleotide sequence ID" value="NZ_FNCI01000003.1"/>
</dbReference>
<evidence type="ECO:0000256" key="2">
    <source>
        <dbReference type="ARBA" id="ARBA00022490"/>
    </source>
</evidence>
<dbReference type="AlphaFoldDB" id="A0A1G7QET9"/>
<dbReference type="PANTHER" id="PTHR30194">
    <property type="entry name" value="CROSSOVER JUNCTION ENDODEOXYRIBONUCLEASE RUVC"/>
    <property type="match status" value="1"/>
</dbReference>
<keyword evidence="11 13" id="KW-0234">DNA repair</keyword>
<dbReference type="InterPro" id="IPR012337">
    <property type="entry name" value="RNaseH-like_sf"/>
</dbReference>
<dbReference type="InterPro" id="IPR020563">
    <property type="entry name" value="X-over_junc_endoDNase_Mg_BS"/>
</dbReference>
<comment type="subunit">
    <text evidence="13">Homodimer which binds Holliday junction (HJ) DNA. The HJ becomes 2-fold symmetrical on binding to RuvC with unstacked arms; it has a different conformation from HJ DNA in complex with RuvA. In the full resolvosome a probable DNA-RuvA(4)-RuvB(12)-RuvC(2) complex forms which resolves the HJ.</text>
</comment>